<evidence type="ECO:0000256" key="12">
    <source>
        <dbReference type="RuleBase" id="RU362085"/>
    </source>
</evidence>
<dbReference type="GO" id="GO:0003677">
    <property type="term" value="F:DNA binding"/>
    <property type="evidence" value="ECO:0007669"/>
    <property type="project" value="UniProtKB-UniRule"/>
</dbReference>
<keyword evidence="5 12" id="KW-0378">Hydrolase</keyword>
<evidence type="ECO:0000256" key="11">
    <source>
        <dbReference type="NCBIfam" id="TIGR00665"/>
    </source>
</evidence>
<evidence type="ECO:0000256" key="2">
    <source>
        <dbReference type="ARBA" id="ARBA00022515"/>
    </source>
</evidence>
<keyword evidence="2 12" id="KW-0639">Primosome</keyword>
<dbReference type="EMBL" id="NPMS01000001">
    <property type="protein sequence ID" value="OZU89643.1"/>
    <property type="molecule type" value="Genomic_DNA"/>
</dbReference>
<proteinExistence type="inferred from homology"/>
<evidence type="ECO:0000256" key="7">
    <source>
        <dbReference type="ARBA" id="ARBA00022840"/>
    </source>
</evidence>
<keyword evidence="9" id="KW-0413">Isomerase</keyword>
<dbReference type="Pfam" id="PF00772">
    <property type="entry name" value="DnaB"/>
    <property type="match status" value="1"/>
</dbReference>
<dbReference type="SUPFAM" id="SSF52540">
    <property type="entry name" value="P-loop containing nucleoside triphosphate hydrolases"/>
    <property type="match status" value="1"/>
</dbReference>
<dbReference type="GO" id="GO:0043139">
    <property type="term" value="F:5'-3' DNA helicase activity"/>
    <property type="evidence" value="ECO:0007669"/>
    <property type="project" value="UniProtKB-EC"/>
</dbReference>
<dbReference type="PANTHER" id="PTHR30153:SF2">
    <property type="entry name" value="REPLICATIVE DNA HELICASE"/>
    <property type="match status" value="1"/>
</dbReference>
<evidence type="ECO:0000313" key="14">
    <source>
        <dbReference type="EMBL" id="OZU89643.1"/>
    </source>
</evidence>
<accession>A0A265NCA9</accession>
<evidence type="ECO:0000313" key="15">
    <source>
        <dbReference type="Proteomes" id="UP000216498"/>
    </source>
</evidence>
<dbReference type="Gene3D" id="1.10.860.10">
    <property type="entry name" value="DNAb Helicase, Chain A"/>
    <property type="match status" value="1"/>
</dbReference>
<dbReference type="EC" id="5.6.2.3" evidence="11 12"/>
<dbReference type="AlphaFoldDB" id="A0A265NCA9"/>
<comment type="function">
    <text evidence="12">The main replicative DNA helicase, it participates in initiation and elongation during chromosome replication. Travels ahead of the DNA replisome, separating dsDNA into templates for DNA synthesis. A processive ATP-dependent 5'-3' DNA helicase it has DNA-dependent ATPase activity.</text>
</comment>
<dbReference type="CDD" id="cd00984">
    <property type="entry name" value="DnaB_C"/>
    <property type="match status" value="1"/>
</dbReference>
<dbReference type="RefSeq" id="WP_094883244.1">
    <property type="nucleotide sequence ID" value="NZ_NPMS01000001.1"/>
</dbReference>
<dbReference type="InterPro" id="IPR007693">
    <property type="entry name" value="DNA_helicase_DnaB-like_N"/>
</dbReference>
<keyword evidence="6 12" id="KW-0347">Helicase</keyword>
<dbReference type="InterPro" id="IPR027417">
    <property type="entry name" value="P-loop_NTPase"/>
</dbReference>
<dbReference type="NCBIfam" id="TIGR00665">
    <property type="entry name" value="DnaB"/>
    <property type="match status" value="1"/>
</dbReference>
<dbReference type="PANTHER" id="PTHR30153">
    <property type="entry name" value="REPLICATIVE DNA HELICASE DNAB"/>
    <property type="match status" value="1"/>
</dbReference>
<dbReference type="SUPFAM" id="SSF48024">
    <property type="entry name" value="N-terminal domain of DnaB helicase"/>
    <property type="match status" value="1"/>
</dbReference>
<feature type="domain" description="SF4 helicase" evidence="13">
    <location>
        <begin position="158"/>
        <end position="422"/>
    </location>
</feature>
<name>A0A265NCA9_9BACI</name>
<protein>
    <recommendedName>
        <fullName evidence="11 12">Replicative DNA helicase</fullName>
        <ecNumber evidence="11 12">5.6.2.3</ecNumber>
    </recommendedName>
</protein>
<organism evidence="14 15">
    <name type="scientific">Virgibacillus indicus</name>
    <dbReference type="NCBI Taxonomy" id="2024554"/>
    <lineage>
        <taxon>Bacteria</taxon>
        <taxon>Bacillati</taxon>
        <taxon>Bacillota</taxon>
        <taxon>Bacilli</taxon>
        <taxon>Bacillales</taxon>
        <taxon>Bacillaceae</taxon>
        <taxon>Virgibacillus</taxon>
    </lineage>
</organism>
<dbReference type="GO" id="GO:0016887">
    <property type="term" value="F:ATP hydrolysis activity"/>
    <property type="evidence" value="ECO:0007669"/>
    <property type="project" value="RHEA"/>
</dbReference>
<dbReference type="InterPro" id="IPR016136">
    <property type="entry name" value="DNA_helicase_N/primase_C"/>
</dbReference>
<comment type="caution">
    <text evidence="14">The sequence shown here is derived from an EMBL/GenBank/DDBJ whole genome shotgun (WGS) entry which is preliminary data.</text>
</comment>
<keyword evidence="8 12" id="KW-0238">DNA-binding</keyword>
<evidence type="ECO:0000256" key="6">
    <source>
        <dbReference type="ARBA" id="ARBA00022806"/>
    </source>
</evidence>
<evidence type="ECO:0000256" key="5">
    <source>
        <dbReference type="ARBA" id="ARBA00022801"/>
    </source>
</evidence>
<dbReference type="GO" id="GO:0005829">
    <property type="term" value="C:cytosol"/>
    <property type="evidence" value="ECO:0007669"/>
    <property type="project" value="TreeGrafter"/>
</dbReference>
<dbReference type="PROSITE" id="PS51199">
    <property type="entry name" value="SF4_HELICASE"/>
    <property type="match status" value="1"/>
</dbReference>
<dbReference type="Pfam" id="PF03796">
    <property type="entry name" value="DnaB_C"/>
    <property type="match status" value="1"/>
</dbReference>
<sequence>MRLENYEAEAAVLGAVLVDGTLIRQLTVEEDHFYDSRHRLILRAMKQADERDAFIDLVVVTTNLGDAIHQIGGTGYLLNLAEAVASTANIEQHEQLIFDAYRMRKTREAAIRYSDNPSEADLAELISSLQNYRDAGAVTQEKETFDYLVEITNEMSSPPEEQANCMTSFEHLDEMTGGLQRGDLLIVAARPSVGKTAFALNLAAAHCKNGGASSIFSLEMGTKSLLKRMISAKGRLNGQKWRNMSFVVDDLKRAMMAIGEISEWKLWIHDNKRTVFDIRSAIRKKIFDNPDGNHLVIIDYLQLITASRRERRDLEIGEITRELKLLAIELNIPIVLLSQLSRGVESRQNKRPLMSDLRESGNIEQDADVIFFLYREDYYQSSTEKQSKIEVIISKQRNGPTGTVELAFQKEYGRFVDLGKGELTN</sequence>
<reference evidence="14 15" key="1">
    <citation type="submission" date="2017-08" db="EMBL/GenBank/DDBJ databases">
        <title>Virgibacillus indicus sp. nov. and Virgibacillus profoundi sp. nov, two moderately halophilic bacteria isolated from marine sediment by using the Microfluidic Streak Plate.</title>
        <authorList>
            <person name="Xu B."/>
            <person name="Hu B."/>
            <person name="Wang J."/>
            <person name="Zhu Y."/>
            <person name="Huang L."/>
            <person name="Du W."/>
            <person name="Huang Y."/>
        </authorList>
    </citation>
    <scope>NUCLEOTIDE SEQUENCE [LARGE SCALE GENOMIC DNA]</scope>
    <source>
        <strain evidence="14 15">IO3-P2-C2</strain>
    </source>
</reference>
<comment type="catalytic activity">
    <reaction evidence="10 12">
        <text>ATP + H2O = ADP + phosphate + H(+)</text>
        <dbReference type="Rhea" id="RHEA:13065"/>
        <dbReference type="ChEBI" id="CHEBI:15377"/>
        <dbReference type="ChEBI" id="CHEBI:15378"/>
        <dbReference type="ChEBI" id="CHEBI:30616"/>
        <dbReference type="ChEBI" id="CHEBI:43474"/>
        <dbReference type="ChEBI" id="CHEBI:456216"/>
        <dbReference type="EC" id="5.6.2.3"/>
    </reaction>
</comment>
<gene>
    <name evidence="14" type="primary">dnaB</name>
    <name evidence="14" type="ORF">CIL03_00430</name>
</gene>
<evidence type="ECO:0000256" key="10">
    <source>
        <dbReference type="ARBA" id="ARBA00048954"/>
    </source>
</evidence>
<dbReference type="GO" id="GO:0005524">
    <property type="term" value="F:ATP binding"/>
    <property type="evidence" value="ECO:0007669"/>
    <property type="project" value="UniProtKB-UniRule"/>
</dbReference>
<evidence type="ECO:0000256" key="3">
    <source>
        <dbReference type="ARBA" id="ARBA00022705"/>
    </source>
</evidence>
<dbReference type="OrthoDB" id="9773982at2"/>
<evidence type="ECO:0000256" key="8">
    <source>
        <dbReference type="ARBA" id="ARBA00023125"/>
    </source>
</evidence>
<evidence type="ECO:0000256" key="4">
    <source>
        <dbReference type="ARBA" id="ARBA00022741"/>
    </source>
</evidence>
<evidence type="ECO:0000256" key="1">
    <source>
        <dbReference type="ARBA" id="ARBA00008428"/>
    </source>
</evidence>
<dbReference type="InterPro" id="IPR007692">
    <property type="entry name" value="DNA_helicase_DnaB"/>
</dbReference>
<dbReference type="Proteomes" id="UP000216498">
    <property type="component" value="Unassembled WGS sequence"/>
</dbReference>
<keyword evidence="15" id="KW-1185">Reference proteome</keyword>
<comment type="similarity">
    <text evidence="1 12">Belongs to the helicase family. DnaB subfamily.</text>
</comment>
<dbReference type="InterPro" id="IPR007694">
    <property type="entry name" value="DNA_helicase_DnaB-like_C"/>
</dbReference>
<keyword evidence="4 12" id="KW-0547">Nucleotide-binding</keyword>
<dbReference type="GO" id="GO:0006269">
    <property type="term" value="P:DNA replication, synthesis of primer"/>
    <property type="evidence" value="ECO:0007669"/>
    <property type="project" value="UniProtKB-UniRule"/>
</dbReference>
<dbReference type="InterPro" id="IPR036185">
    <property type="entry name" value="DNA_heli_DnaB-like_N_sf"/>
</dbReference>
<keyword evidence="3 12" id="KW-0235">DNA replication</keyword>
<dbReference type="GO" id="GO:1990077">
    <property type="term" value="C:primosome complex"/>
    <property type="evidence" value="ECO:0007669"/>
    <property type="project" value="UniProtKB-UniRule"/>
</dbReference>
<dbReference type="Gene3D" id="3.40.50.300">
    <property type="entry name" value="P-loop containing nucleotide triphosphate hydrolases"/>
    <property type="match status" value="1"/>
</dbReference>
<evidence type="ECO:0000259" key="13">
    <source>
        <dbReference type="PROSITE" id="PS51199"/>
    </source>
</evidence>
<keyword evidence="7 12" id="KW-0067">ATP-binding</keyword>
<evidence type="ECO:0000256" key="9">
    <source>
        <dbReference type="ARBA" id="ARBA00023235"/>
    </source>
</evidence>